<dbReference type="EMBL" id="CADILN010000003">
    <property type="protein sequence ID" value="CAB4049276.1"/>
    <property type="molecule type" value="Genomic_DNA"/>
</dbReference>
<feature type="compositionally biased region" description="Low complexity" evidence="10">
    <location>
        <begin position="228"/>
        <end position="237"/>
    </location>
</feature>
<evidence type="ECO:0000256" key="10">
    <source>
        <dbReference type="SAM" id="MobiDB-lite"/>
    </source>
</evidence>
<reference evidence="13 15" key="2">
    <citation type="submission" date="2024-07" db="EMBL/GenBank/DDBJ databases">
        <title>A survey of Mimosa microsymbionts across Brazilian biomes reveals a high diversity of Paraburkholderia nodulating endemic species, but also that Cupriavidus is common as a symbiont of widespread species.</title>
        <authorList>
            <person name="Rouws L."/>
            <person name="Barauna A."/>
            <person name="Beukes C."/>
            <person name="Rouws J.R.C."/>
            <person name="De Faria S.M."/>
            <person name="Gross E."/>
            <person name="Bueno Dos Reis Junior F."/>
            <person name="Simon M.F."/>
            <person name="Maluk M."/>
            <person name="Odee D.W."/>
            <person name="Kenicer G."/>
            <person name="Young J.P.W."/>
            <person name="Reis V.M."/>
            <person name="Zilli J."/>
            <person name="James E.K."/>
        </authorList>
    </citation>
    <scope>NUCLEOTIDE SEQUENCE [LARGE SCALE GENOMIC DNA]</scope>
    <source>
        <strain evidence="13 15">BR14375</strain>
    </source>
</reference>
<dbReference type="Gene3D" id="3.40.630.40">
    <property type="entry name" value="Zn-dependent exopeptidases"/>
    <property type="match status" value="1"/>
</dbReference>
<evidence type="ECO:0000256" key="6">
    <source>
        <dbReference type="ARBA" id="ARBA00022764"/>
    </source>
</evidence>
<dbReference type="GO" id="GO:0071555">
    <property type="term" value="P:cell wall organization"/>
    <property type="evidence" value="ECO:0007669"/>
    <property type="project" value="UniProtKB-KW"/>
</dbReference>
<gene>
    <name evidence="13" type="ORF">AB3X84_14355</name>
    <name evidence="12" type="ORF">LMG9964_02934</name>
</gene>
<proteinExistence type="inferred from homology"/>
<dbReference type="GeneID" id="27798191"/>
<keyword evidence="7 13" id="KW-0378">Hydrolase</keyword>
<dbReference type="InterPro" id="IPR002508">
    <property type="entry name" value="MurNAc-LAA_cat"/>
</dbReference>
<dbReference type="GO" id="GO:0008745">
    <property type="term" value="F:N-acetylmuramoyl-L-alanine amidase activity"/>
    <property type="evidence" value="ECO:0007669"/>
    <property type="project" value="UniProtKB-EC"/>
</dbReference>
<dbReference type="EMBL" id="JBFPKE010000003">
    <property type="protein sequence ID" value="MEX3751179.1"/>
    <property type="molecule type" value="Genomic_DNA"/>
</dbReference>
<evidence type="ECO:0000256" key="9">
    <source>
        <dbReference type="ARBA" id="ARBA00074581"/>
    </source>
</evidence>
<evidence type="ECO:0000259" key="11">
    <source>
        <dbReference type="SMART" id="SM00646"/>
    </source>
</evidence>
<evidence type="ECO:0000256" key="3">
    <source>
        <dbReference type="ARBA" id="ARBA00010860"/>
    </source>
</evidence>
<evidence type="ECO:0000313" key="15">
    <source>
        <dbReference type="Proteomes" id="UP001558535"/>
    </source>
</evidence>
<protein>
    <recommendedName>
        <fullName evidence="9">N-acetylmuramoyl-L-alanine amidase AmiC</fullName>
        <ecNumber evidence="4">3.5.1.28</ecNumber>
    </recommendedName>
</protein>
<accession>A0A6J5K5W4</accession>
<dbReference type="SUPFAM" id="SSF53187">
    <property type="entry name" value="Zn-dependent exopeptidases"/>
    <property type="match status" value="1"/>
</dbReference>
<dbReference type="EC" id="3.5.1.28" evidence="4"/>
<comment type="catalytic activity">
    <reaction evidence="1">
        <text>Hydrolyzes the link between N-acetylmuramoyl residues and L-amino acid residues in certain cell-wall glycopeptides.</text>
        <dbReference type="EC" id="3.5.1.28"/>
    </reaction>
</comment>
<evidence type="ECO:0000256" key="5">
    <source>
        <dbReference type="ARBA" id="ARBA00022729"/>
    </source>
</evidence>
<name>A0A6J5K5W4_9BURK</name>
<keyword evidence="6" id="KW-0574">Periplasm</keyword>
<reference evidence="12 14" key="1">
    <citation type="submission" date="2020-04" db="EMBL/GenBank/DDBJ databases">
        <authorList>
            <person name="De Canck E."/>
        </authorList>
    </citation>
    <scope>NUCLEOTIDE SEQUENCE [LARGE SCALE GENOMIC DNA]</scope>
    <source>
        <strain evidence="12 14">LMG 9964</strain>
    </source>
</reference>
<dbReference type="FunFam" id="3.40.630.40:FF:000001">
    <property type="entry name" value="N-acetylmuramoyl-L-alanine amidase"/>
    <property type="match status" value="1"/>
</dbReference>
<evidence type="ECO:0000313" key="12">
    <source>
        <dbReference type="EMBL" id="CAB4049276.1"/>
    </source>
</evidence>
<dbReference type="GO" id="GO:0030288">
    <property type="term" value="C:outer membrane-bounded periplasmic space"/>
    <property type="evidence" value="ECO:0007669"/>
    <property type="project" value="TreeGrafter"/>
</dbReference>
<keyword evidence="15" id="KW-1185">Reference proteome</keyword>
<dbReference type="Proteomes" id="UP000494102">
    <property type="component" value="Unassembled WGS sequence"/>
</dbReference>
<evidence type="ECO:0000256" key="8">
    <source>
        <dbReference type="ARBA" id="ARBA00023316"/>
    </source>
</evidence>
<feature type="region of interest" description="Disordered" evidence="10">
    <location>
        <begin position="175"/>
        <end position="202"/>
    </location>
</feature>
<dbReference type="PANTHER" id="PTHR30404:SF0">
    <property type="entry name" value="N-ACETYLMURAMOYL-L-ALANINE AMIDASE AMIC"/>
    <property type="match status" value="1"/>
</dbReference>
<dbReference type="Pfam" id="PF11741">
    <property type="entry name" value="AMIN"/>
    <property type="match status" value="1"/>
</dbReference>
<evidence type="ECO:0000313" key="14">
    <source>
        <dbReference type="Proteomes" id="UP000494102"/>
    </source>
</evidence>
<dbReference type="RefSeq" id="WP_041745727.1">
    <property type="nucleotide sequence ID" value="NZ_CADILN010000003.1"/>
</dbReference>
<dbReference type="AlphaFoldDB" id="A0A6J5K5W4"/>
<evidence type="ECO:0000256" key="2">
    <source>
        <dbReference type="ARBA" id="ARBA00004418"/>
    </source>
</evidence>
<dbReference type="InterPro" id="IPR050695">
    <property type="entry name" value="N-acetylmuramoyl_amidase_3"/>
</dbReference>
<dbReference type="GO" id="GO:0009253">
    <property type="term" value="P:peptidoglycan catabolic process"/>
    <property type="evidence" value="ECO:0007669"/>
    <property type="project" value="InterPro"/>
</dbReference>
<comment type="subcellular location">
    <subcellularLocation>
        <location evidence="2">Periplasm</location>
    </subcellularLocation>
</comment>
<dbReference type="Proteomes" id="UP001558535">
    <property type="component" value="Unassembled WGS sequence"/>
</dbReference>
<dbReference type="PANTHER" id="PTHR30404">
    <property type="entry name" value="N-ACETYLMURAMOYL-L-ALANINE AMIDASE"/>
    <property type="match status" value="1"/>
</dbReference>
<feature type="compositionally biased region" description="Low complexity" evidence="10">
    <location>
        <begin position="244"/>
        <end position="277"/>
    </location>
</feature>
<keyword evidence="8" id="KW-0961">Cell wall biogenesis/degradation</keyword>
<keyword evidence="5" id="KW-0732">Signal</keyword>
<evidence type="ECO:0000256" key="7">
    <source>
        <dbReference type="ARBA" id="ARBA00022801"/>
    </source>
</evidence>
<dbReference type="CDD" id="cd02696">
    <property type="entry name" value="MurNAc-LAA"/>
    <property type="match status" value="1"/>
</dbReference>
<evidence type="ECO:0000256" key="1">
    <source>
        <dbReference type="ARBA" id="ARBA00001561"/>
    </source>
</evidence>
<feature type="region of interest" description="Disordered" evidence="10">
    <location>
        <begin position="214"/>
        <end position="292"/>
    </location>
</feature>
<evidence type="ECO:0000256" key="4">
    <source>
        <dbReference type="ARBA" id="ARBA00011901"/>
    </source>
</evidence>
<dbReference type="Gene3D" id="2.60.40.3500">
    <property type="match status" value="1"/>
</dbReference>
<dbReference type="Pfam" id="PF01520">
    <property type="entry name" value="Amidase_3"/>
    <property type="match status" value="1"/>
</dbReference>
<feature type="domain" description="MurNAc-LAA" evidence="11">
    <location>
        <begin position="363"/>
        <end position="518"/>
    </location>
</feature>
<dbReference type="SMART" id="SM00646">
    <property type="entry name" value="Ami_3"/>
    <property type="match status" value="1"/>
</dbReference>
<comment type="similarity">
    <text evidence="3">Belongs to the N-acetylmuramoyl-L-alanine amidase 3 family.</text>
</comment>
<sequence>MSRKMLIKPFRSIESAATATHNWRRRQILRAGASTLVLGLVAPRLARASSVLGVRVWPARDYTRVTIESDQPLQNAQQLLQSPDRLVVDLSGLDLDQALKDLVSKITPNDPQIQSVRVGQFQPHVVRMVFDLKGSVKPQVFTLPPVGAYKYRLVFDLYPAVAPDPLMELLAQSERKQQTLNEENSAPPATLSGPGTTPPLADNSEAFFERYAQNGGNGSAQAVPHPPAHGGSPSGSPSLPPIIAKPSTPGAPATPPSALARNKGSGSSANSTSSPGNEDSGEDTYAFTTPKSGKSNTVRLLTVAIDPGHGGEDPGAIGGSGTYEKHVALDIAKKLRAKIDAQPNMRAMMTRDADFFVPLNVRVQKARRVGADLFVSIHADAFTTPEARGSSVFALSEHGASSAAARWMANKENSSDQIGGINIKSADATVNRALFDMSTTAQIRDSMRYGNFVLKEIGGINKLHKGSVEQAGFAVLKAPDIPSILVETAFISNPDEERRLNDDAYRDKMADAIMNGIKRYFAANPPLAKNRMT</sequence>
<dbReference type="InterPro" id="IPR021731">
    <property type="entry name" value="AMIN_dom"/>
</dbReference>
<organism evidence="12 14">
    <name type="scientific">Paraburkholderia phenoliruptrix</name>
    <dbReference type="NCBI Taxonomy" id="252970"/>
    <lineage>
        <taxon>Bacteria</taxon>
        <taxon>Pseudomonadati</taxon>
        <taxon>Pseudomonadota</taxon>
        <taxon>Betaproteobacteria</taxon>
        <taxon>Burkholderiales</taxon>
        <taxon>Burkholderiaceae</taxon>
        <taxon>Paraburkholderia</taxon>
    </lineage>
</organism>
<evidence type="ECO:0000313" key="13">
    <source>
        <dbReference type="EMBL" id="MEX3751179.1"/>
    </source>
</evidence>